<feature type="region of interest" description="Disordered" evidence="1">
    <location>
        <begin position="1"/>
        <end position="20"/>
    </location>
</feature>
<dbReference type="Proteomes" id="UP000596661">
    <property type="component" value="Unassembled WGS sequence"/>
</dbReference>
<dbReference type="AlphaFoldDB" id="A0A803QL57"/>
<keyword evidence="3" id="KW-1185">Reference proteome</keyword>
<protein>
    <submittedName>
        <fullName evidence="2">Uncharacterized protein</fullName>
    </submittedName>
</protein>
<dbReference type="Gramene" id="evm.model.10.1868">
    <property type="protein sequence ID" value="cds.evm.model.10.1868"/>
    <property type="gene ID" value="evm.TU.10.1868"/>
</dbReference>
<reference evidence="2" key="1">
    <citation type="submission" date="2021-03" db="UniProtKB">
        <authorList>
            <consortium name="EnsemblPlants"/>
        </authorList>
    </citation>
    <scope>IDENTIFICATION</scope>
</reference>
<name>A0A803QL57_CANSA</name>
<evidence type="ECO:0000313" key="2">
    <source>
        <dbReference type="EnsemblPlants" id="cds.evm.model.10.1868"/>
    </source>
</evidence>
<proteinExistence type="predicted"/>
<sequence length="217" mass="25502">MGKQAEENDNKMGKSDDKVATDIEEEARRDYIKIDVDPLADELENMIADTVSMLPKKDVEIFSKEKIIENWIDNEETAVFLNRIVNDTSVDRFYYFDLVNERSILSFGGVAGVEFWDWFGQMLLYISFCRWLRRTCHGSLGYLAGMHVIMRWFGGTRLPRLLRLFYWQRVVFNQWRNAQQRRLGSLFVSMVSDIRLEHWVKPVVDTIKVNVDGANLF</sequence>
<evidence type="ECO:0000313" key="3">
    <source>
        <dbReference type="Proteomes" id="UP000596661"/>
    </source>
</evidence>
<accession>A0A803QL57</accession>
<evidence type="ECO:0000256" key="1">
    <source>
        <dbReference type="SAM" id="MobiDB-lite"/>
    </source>
</evidence>
<dbReference type="EMBL" id="UZAU01000821">
    <property type="status" value="NOT_ANNOTATED_CDS"/>
    <property type="molecule type" value="Genomic_DNA"/>
</dbReference>
<dbReference type="EnsemblPlants" id="evm.model.10.1868">
    <property type="protein sequence ID" value="cds.evm.model.10.1868"/>
    <property type="gene ID" value="evm.TU.10.1868"/>
</dbReference>
<organism evidence="2 3">
    <name type="scientific">Cannabis sativa</name>
    <name type="common">Hemp</name>
    <name type="synonym">Marijuana</name>
    <dbReference type="NCBI Taxonomy" id="3483"/>
    <lineage>
        <taxon>Eukaryota</taxon>
        <taxon>Viridiplantae</taxon>
        <taxon>Streptophyta</taxon>
        <taxon>Embryophyta</taxon>
        <taxon>Tracheophyta</taxon>
        <taxon>Spermatophyta</taxon>
        <taxon>Magnoliopsida</taxon>
        <taxon>eudicotyledons</taxon>
        <taxon>Gunneridae</taxon>
        <taxon>Pentapetalae</taxon>
        <taxon>rosids</taxon>
        <taxon>fabids</taxon>
        <taxon>Rosales</taxon>
        <taxon>Cannabaceae</taxon>
        <taxon>Cannabis</taxon>
    </lineage>
</organism>